<dbReference type="Pfam" id="PF08282">
    <property type="entry name" value="Hydrolase_3"/>
    <property type="match status" value="1"/>
</dbReference>
<dbReference type="GeneID" id="66304362"/>
<gene>
    <name evidence="3" type="primary">yidA</name>
    <name evidence="3" type="ORF">ERCICURV3402_084</name>
</gene>
<dbReference type="InterPro" id="IPR000150">
    <property type="entry name" value="Cof"/>
</dbReference>
<keyword evidence="1" id="KW-0479">Metal-binding</keyword>
<protein>
    <submittedName>
        <fullName evidence="3">Sugar phosphatase YidA</fullName>
        <ecNumber evidence="3">3.1.3.23</ecNumber>
    </submittedName>
</protein>
<dbReference type="OrthoDB" id="9781413at2"/>
<dbReference type="PANTHER" id="PTHR10000">
    <property type="entry name" value="PHOSPHOSERINE PHOSPHATASE"/>
    <property type="match status" value="1"/>
</dbReference>
<dbReference type="SUPFAM" id="SSF56784">
    <property type="entry name" value="HAD-like"/>
    <property type="match status" value="1"/>
</dbReference>
<dbReference type="EMBL" id="LR217713">
    <property type="protein sequence ID" value="VFP81756.1"/>
    <property type="molecule type" value="Genomic_DNA"/>
</dbReference>
<proteinExistence type="predicted"/>
<evidence type="ECO:0000256" key="2">
    <source>
        <dbReference type="ARBA" id="ARBA00022801"/>
    </source>
</evidence>
<evidence type="ECO:0000313" key="3">
    <source>
        <dbReference type="EMBL" id="VFP81756.1"/>
    </source>
</evidence>
<dbReference type="InterPro" id="IPR006379">
    <property type="entry name" value="HAD-SF_hydro_IIB"/>
</dbReference>
<accession>A0A451D7H7</accession>
<evidence type="ECO:0000256" key="1">
    <source>
        <dbReference type="ARBA" id="ARBA00022723"/>
    </source>
</evidence>
<dbReference type="RefSeq" id="WP_157992410.1">
    <property type="nucleotide sequence ID" value="NZ_LR217713.1"/>
</dbReference>
<dbReference type="Gene3D" id="3.40.50.1000">
    <property type="entry name" value="HAD superfamily/HAD-like"/>
    <property type="match status" value="1"/>
</dbReference>
<organism evidence="3 4">
    <name type="scientific">Candidatus Erwinia haradaeae</name>
    <dbReference type="NCBI Taxonomy" id="1922217"/>
    <lineage>
        <taxon>Bacteria</taxon>
        <taxon>Pseudomonadati</taxon>
        <taxon>Pseudomonadota</taxon>
        <taxon>Gammaproteobacteria</taxon>
        <taxon>Enterobacterales</taxon>
        <taxon>Erwiniaceae</taxon>
        <taxon>Erwinia</taxon>
    </lineage>
</organism>
<keyword evidence="2 3" id="KW-0378">Hydrolase</keyword>
<dbReference type="PROSITE" id="PS01228">
    <property type="entry name" value="COF_1"/>
    <property type="match status" value="1"/>
</dbReference>
<dbReference type="GO" id="GO:0005829">
    <property type="term" value="C:cytosol"/>
    <property type="evidence" value="ECO:0007669"/>
    <property type="project" value="TreeGrafter"/>
</dbReference>
<dbReference type="GO" id="GO:0050308">
    <property type="term" value="F:sugar-phosphatase activity"/>
    <property type="evidence" value="ECO:0007669"/>
    <property type="project" value="UniProtKB-EC"/>
</dbReference>
<dbReference type="SFLD" id="SFLDS00003">
    <property type="entry name" value="Haloacid_Dehalogenase"/>
    <property type="match status" value="1"/>
</dbReference>
<dbReference type="InterPro" id="IPR023214">
    <property type="entry name" value="HAD_sf"/>
</dbReference>
<reference evidence="3 4" key="1">
    <citation type="submission" date="2019-02" db="EMBL/GenBank/DDBJ databases">
        <authorList>
            <person name="Manzano-Marin A."/>
            <person name="Manzano-Marin A."/>
        </authorList>
    </citation>
    <scope>NUCLEOTIDE SEQUENCE [LARGE SCALE GENOMIC DNA]</scope>
    <source>
        <strain evidence="3 4">ErCicurvipes</strain>
    </source>
</reference>
<dbReference type="SFLD" id="SFLDG01144">
    <property type="entry name" value="C2.B.4:_PGP_Like"/>
    <property type="match status" value="1"/>
</dbReference>
<dbReference type="InterPro" id="IPR036412">
    <property type="entry name" value="HAD-like_sf"/>
</dbReference>
<dbReference type="GO" id="GO:0000287">
    <property type="term" value="F:magnesium ion binding"/>
    <property type="evidence" value="ECO:0007669"/>
    <property type="project" value="UniProtKB-ARBA"/>
</dbReference>
<sequence length="270" mass="30285">MAIRLIAIDVDGTLLNPKREITLRVQEIIRRVNRRGVAIILATGRPFIGIQRYLKELELNRDGQYCITNNGALVQNAVNGESLLEVLLTFNDYLYCERLSRVLGVHFQAFSKTEMFTSNKDISKYTIREAWMTGIPLRYCDVSNMDSNLMFPKLMMIDSSECLDSAVASLPAEVFKRFNIMKSAPCYLEILNKQVNKGLSLSFLAKKMGLTRNEVMAIGDQENDLAMLEYAGTSVAMGNGIDVVKETAKFVTNSNQEDGVARAIEKFLAT</sequence>
<dbReference type="AlphaFoldDB" id="A0A451D7H7"/>
<name>A0A451D7H7_9GAMM</name>
<dbReference type="NCBIfam" id="TIGR01484">
    <property type="entry name" value="HAD-SF-IIB"/>
    <property type="match status" value="1"/>
</dbReference>
<dbReference type="Gene3D" id="3.30.1240.10">
    <property type="match status" value="1"/>
</dbReference>
<dbReference type="NCBIfam" id="TIGR00099">
    <property type="entry name" value="Cof-subfamily"/>
    <property type="match status" value="1"/>
</dbReference>
<dbReference type="PANTHER" id="PTHR10000:SF8">
    <property type="entry name" value="HAD SUPERFAMILY HYDROLASE-LIKE, TYPE 3"/>
    <property type="match status" value="1"/>
</dbReference>
<dbReference type="CDD" id="cd07516">
    <property type="entry name" value="HAD_Pase"/>
    <property type="match status" value="1"/>
</dbReference>
<dbReference type="SFLD" id="SFLDG01140">
    <property type="entry name" value="C2.B:_Phosphomannomutase_and_P"/>
    <property type="match status" value="1"/>
</dbReference>
<dbReference type="Proteomes" id="UP000294441">
    <property type="component" value="Chromosome 1"/>
</dbReference>
<evidence type="ECO:0000313" key="4">
    <source>
        <dbReference type="Proteomes" id="UP000294441"/>
    </source>
</evidence>
<dbReference type="EC" id="3.1.3.23" evidence="3"/>
<dbReference type="NCBIfam" id="NF007806">
    <property type="entry name" value="PRK10513.1"/>
    <property type="match status" value="1"/>
</dbReference>
<dbReference type="PROSITE" id="PS01229">
    <property type="entry name" value="COF_2"/>
    <property type="match status" value="1"/>
</dbReference>